<comment type="catalytic activity">
    <reaction evidence="10 11">
        <text>tRNA(Gly) + glycine + ATP = glycyl-tRNA(Gly) + AMP + diphosphate</text>
        <dbReference type="Rhea" id="RHEA:16013"/>
        <dbReference type="Rhea" id="RHEA-COMP:9664"/>
        <dbReference type="Rhea" id="RHEA-COMP:9683"/>
        <dbReference type="ChEBI" id="CHEBI:30616"/>
        <dbReference type="ChEBI" id="CHEBI:33019"/>
        <dbReference type="ChEBI" id="CHEBI:57305"/>
        <dbReference type="ChEBI" id="CHEBI:78442"/>
        <dbReference type="ChEBI" id="CHEBI:78522"/>
        <dbReference type="ChEBI" id="CHEBI:456215"/>
        <dbReference type="EC" id="6.1.1.14"/>
    </reaction>
</comment>
<keyword evidence="6 11" id="KW-0547">Nucleotide-binding</keyword>
<proteinExistence type="inferred from homology"/>
<dbReference type="Proteomes" id="UP000199256">
    <property type="component" value="Unassembled WGS sequence"/>
</dbReference>
<dbReference type="InterPro" id="IPR015944">
    <property type="entry name" value="Gly-tRNA-synth_bsu"/>
</dbReference>
<evidence type="ECO:0000256" key="7">
    <source>
        <dbReference type="ARBA" id="ARBA00022840"/>
    </source>
</evidence>
<dbReference type="PROSITE" id="PS50861">
    <property type="entry name" value="AA_TRNA_LIGASE_II_GLYAB"/>
    <property type="match status" value="1"/>
</dbReference>
<comment type="similarity">
    <text evidence="2 11">Belongs to the class-II aminoacyl-tRNA synthetase family.</text>
</comment>
<evidence type="ECO:0000256" key="8">
    <source>
        <dbReference type="ARBA" id="ARBA00022917"/>
    </source>
</evidence>
<dbReference type="GO" id="GO:0004820">
    <property type="term" value="F:glycine-tRNA ligase activity"/>
    <property type="evidence" value="ECO:0007669"/>
    <property type="project" value="UniProtKB-UniRule"/>
</dbReference>
<evidence type="ECO:0000256" key="2">
    <source>
        <dbReference type="ARBA" id="ARBA00008226"/>
    </source>
</evidence>
<evidence type="ECO:0000256" key="3">
    <source>
        <dbReference type="ARBA" id="ARBA00011209"/>
    </source>
</evidence>
<evidence type="ECO:0000256" key="4">
    <source>
        <dbReference type="ARBA" id="ARBA00022490"/>
    </source>
</evidence>
<evidence type="ECO:0000313" key="13">
    <source>
        <dbReference type="EMBL" id="SEK79057.1"/>
    </source>
</evidence>
<dbReference type="GO" id="GO:0006420">
    <property type="term" value="P:arginyl-tRNA aminoacylation"/>
    <property type="evidence" value="ECO:0007669"/>
    <property type="project" value="InterPro"/>
</dbReference>
<evidence type="ECO:0000256" key="10">
    <source>
        <dbReference type="ARBA" id="ARBA00047937"/>
    </source>
</evidence>
<gene>
    <name evidence="11" type="primary">glyS</name>
    <name evidence="13" type="ORF">SAMN05444515_10558</name>
</gene>
<dbReference type="PANTHER" id="PTHR30075:SF2">
    <property type="entry name" value="GLYCINE--TRNA LIGASE, CHLOROPLASTIC_MITOCHONDRIAL 2"/>
    <property type="match status" value="1"/>
</dbReference>
<dbReference type="EMBL" id="FOAA01000005">
    <property type="protein sequence ID" value="SEK79057.1"/>
    <property type="molecule type" value="Genomic_DNA"/>
</dbReference>
<dbReference type="EC" id="6.1.1.14" evidence="11"/>
<accession>A0A1H7JZ75</accession>
<dbReference type="OrthoDB" id="9775440at2"/>
<sequence length="692" mass="76947">MSDTQDLLIEIGTEELPPKALRELRDAFARGVTQGLAEAGLEVGVCQAYAAPRRLAVWIKDVPPRQADQSMERRGPAVSAAFDAEGQPTRAAQGFAGSCGVPVSELERMETDKGAWLVHRHVEPGRETTELVPGVVESALAALPIPKRMRWGDGDAEFVRPVHWVILLLGDREIPATLLGVSAGRETRGHRFHHPEPLRVPEPAAYADLLAQQGHVLADFDTRRETIRSQVEQAAAELGGRAVLDEALLDEVTALVEWPVAVVGHFESRFLEVPQEALILTMQDNQKYFAVVDGQGRLMPHFITISNVDSREPERVREGNERVIRPRFADAEFFWKQDRQRQRPLESHLDGLRHVVFQQKLGSLHAKTLRVEQLAGYLAGQIGAPEAEARRAAHLCKCDLQTLMVYEFTELQGTMGRYYAQHDGEAASVARALEDQYLPRHAGDDLPGEAVGRVLALADRLDTLVGIFAIGLKPTGAKDPFGLRRAALGVLRILVEAELPLDLEDLLQQAARGYGDAVPAMEAVPQVLDYVMERLRAYYHDRGIRPEVFDAVLSVRPTRPLDFDRRVRAVETFLGLPEAEPLAAAHKRIHNILRKVEGDLPEQVDPERLQEDAERALHERLEALWAPVSAHFDVGEYTQGLTELATLREPVDAFFDQVMVMAEDAALRDNRLALLNRLAGLFLRVADLSRVP</sequence>
<keyword evidence="5 11" id="KW-0436">Ligase</keyword>
<dbReference type="HAMAP" id="MF_00255">
    <property type="entry name" value="Gly_tRNA_synth_beta"/>
    <property type="match status" value="1"/>
</dbReference>
<feature type="domain" description="DALR anticodon binding" evidence="12">
    <location>
        <begin position="584"/>
        <end position="678"/>
    </location>
</feature>
<keyword evidence="14" id="KW-1185">Reference proteome</keyword>
<protein>
    <recommendedName>
        <fullName evidence="11">Glycine--tRNA ligase beta subunit</fullName>
        <ecNumber evidence="11">6.1.1.14</ecNumber>
    </recommendedName>
    <alternativeName>
        <fullName evidence="11">Glycyl-tRNA synthetase beta subunit</fullName>
        <shortName evidence="11">GlyRS</shortName>
    </alternativeName>
</protein>
<keyword evidence="7 11" id="KW-0067">ATP-binding</keyword>
<comment type="subunit">
    <text evidence="3 11">Tetramer of two alpha and two beta subunits.</text>
</comment>
<evidence type="ECO:0000256" key="11">
    <source>
        <dbReference type="HAMAP-Rule" id="MF_00255"/>
    </source>
</evidence>
<evidence type="ECO:0000256" key="6">
    <source>
        <dbReference type="ARBA" id="ARBA00022741"/>
    </source>
</evidence>
<evidence type="ECO:0000256" key="5">
    <source>
        <dbReference type="ARBA" id="ARBA00022598"/>
    </source>
</evidence>
<dbReference type="GO" id="GO:0006426">
    <property type="term" value="P:glycyl-tRNA aminoacylation"/>
    <property type="evidence" value="ECO:0007669"/>
    <property type="project" value="UniProtKB-UniRule"/>
</dbReference>
<dbReference type="InterPro" id="IPR008909">
    <property type="entry name" value="DALR_anticod-bd"/>
</dbReference>
<evidence type="ECO:0000259" key="12">
    <source>
        <dbReference type="Pfam" id="PF05746"/>
    </source>
</evidence>
<dbReference type="STRING" id="1396821.SAMN05444515_10558"/>
<dbReference type="Pfam" id="PF02092">
    <property type="entry name" value="tRNA_synt_2f"/>
    <property type="match status" value="1"/>
</dbReference>
<evidence type="ECO:0000256" key="9">
    <source>
        <dbReference type="ARBA" id="ARBA00023146"/>
    </source>
</evidence>
<dbReference type="RefSeq" id="WP_090252213.1">
    <property type="nucleotide sequence ID" value="NZ_FOAA01000005.1"/>
</dbReference>
<reference evidence="14" key="1">
    <citation type="submission" date="2016-10" db="EMBL/GenBank/DDBJ databases">
        <authorList>
            <person name="Varghese N."/>
            <person name="Submissions S."/>
        </authorList>
    </citation>
    <scope>NUCLEOTIDE SEQUENCE [LARGE SCALE GENOMIC DNA]</scope>
    <source>
        <strain evidence="14">DSM 241</strain>
    </source>
</reference>
<keyword evidence="4 11" id="KW-0963">Cytoplasm</keyword>
<organism evidence="13 14">
    <name type="scientific">Ectothiorhodospira marina</name>
    <dbReference type="NCBI Taxonomy" id="1396821"/>
    <lineage>
        <taxon>Bacteria</taxon>
        <taxon>Pseudomonadati</taxon>
        <taxon>Pseudomonadota</taxon>
        <taxon>Gammaproteobacteria</taxon>
        <taxon>Chromatiales</taxon>
        <taxon>Ectothiorhodospiraceae</taxon>
        <taxon>Ectothiorhodospira</taxon>
    </lineage>
</organism>
<dbReference type="Pfam" id="PF05746">
    <property type="entry name" value="DALR_1"/>
    <property type="match status" value="1"/>
</dbReference>
<keyword evidence="9 11" id="KW-0030">Aminoacyl-tRNA synthetase</keyword>
<dbReference type="AlphaFoldDB" id="A0A1H7JZ75"/>
<evidence type="ECO:0000313" key="14">
    <source>
        <dbReference type="Proteomes" id="UP000199256"/>
    </source>
</evidence>
<keyword evidence="8 11" id="KW-0648">Protein biosynthesis</keyword>
<dbReference type="PRINTS" id="PR01045">
    <property type="entry name" value="TRNASYNTHGB"/>
</dbReference>
<dbReference type="GO" id="GO:0005829">
    <property type="term" value="C:cytosol"/>
    <property type="evidence" value="ECO:0007669"/>
    <property type="project" value="TreeGrafter"/>
</dbReference>
<dbReference type="PANTHER" id="PTHR30075">
    <property type="entry name" value="GLYCYL-TRNA SYNTHETASE"/>
    <property type="match status" value="1"/>
</dbReference>
<name>A0A1H7JZ75_9GAMM</name>
<comment type="subcellular location">
    <subcellularLocation>
        <location evidence="1 11">Cytoplasm</location>
    </subcellularLocation>
</comment>
<dbReference type="GO" id="GO:0005524">
    <property type="term" value="F:ATP binding"/>
    <property type="evidence" value="ECO:0007669"/>
    <property type="project" value="UniProtKB-UniRule"/>
</dbReference>
<dbReference type="InterPro" id="IPR006194">
    <property type="entry name" value="Gly-tRNA-synth_heterodimer"/>
</dbReference>
<dbReference type="GO" id="GO:0004814">
    <property type="term" value="F:arginine-tRNA ligase activity"/>
    <property type="evidence" value="ECO:0007669"/>
    <property type="project" value="InterPro"/>
</dbReference>
<evidence type="ECO:0000256" key="1">
    <source>
        <dbReference type="ARBA" id="ARBA00004496"/>
    </source>
</evidence>
<dbReference type="NCBIfam" id="TIGR00211">
    <property type="entry name" value="glyS"/>
    <property type="match status" value="1"/>
</dbReference>
<dbReference type="SUPFAM" id="SSF109604">
    <property type="entry name" value="HD-domain/PDEase-like"/>
    <property type="match status" value="1"/>
</dbReference>